<comment type="similarity">
    <text evidence="1 5">Belongs to the universal ribosomal protein uL29 family.</text>
</comment>
<evidence type="ECO:0000256" key="1">
    <source>
        <dbReference type="ARBA" id="ARBA00009254"/>
    </source>
</evidence>
<dbReference type="GO" id="GO:0005840">
    <property type="term" value="C:ribosome"/>
    <property type="evidence" value="ECO:0007669"/>
    <property type="project" value="UniProtKB-KW"/>
</dbReference>
<evidence type="ECO:0000313" key="7">
    <source>
        <dbReference type="Proteomes" id="UP001221217"/>
    </source>
</evidence>
<dbReference type="HAMAP" id="MF_00374">
    <property type="entry name" value="Ribosomal_uL29"/>
    <property type="match status" value="1"/>
</dbReference>
<dbReference type="GO" id="GO:1990904">
    <property type="term" value="C:ribonucleoprotein complex"/>
    <property type="evidence" value="ECO:0007669"/>
    <property type="project" value="UniProtKB-KW"/>
</dbReference>
<evidence type="ECO:0000256" key="5">
    <source>
        <dbReference type="HAMAP-Rule" id="MF_00374"/>
    </source>
</evidence>
<reference evidence="6 7" key="1">
    <citation type="submission" date="2022-12" db="EMBL/GenBank/DDBJ databases">
        <title>Metagenome assembled genome from gulf of manar.</title>
        <authorList>
            <person name="Kohli P."/>
            <person name="Pk S."/>
            <person name="Venkata Ramana C."/>
            <person name="Sasikala C."/>
        </authorList>
    </citation>
    <scope>NUCLEOTIDE SEQUENCE [LARGE SCALE GENOMIC DNA]</scope>
    <source>
        <strain evidence="6">JB008</strain>
    </source>
</reference>
<dbReference type="Pfam" id="PF00831">
    <property type="entry name" value="Ribosomal_L29"/>
    <property type="match status" value="1"/>
</dbReference>
<dbReference type="GO" id="GO:0003735">
    <property type="term" value="F:structural constituent of ribosome"/>
    <property type="evidence" value="ECO:0007669"/>
    <property type="project" value="InterPro"/>
</dbReference>
<accession>A0AAJ1IF45</accession>
<dbReference type="EMBL" id="JAQQAL010000041">
    <property type="protein sequence ID" value="MDC7228157.1"/>
    <property type="molecule type" value="Genomic_DNA"/>
</dbReference>
<dbReference type="GO" id="GO:0006412">
    <property type="term" value="P:translation"/>
    <property type="evidence" value="ECO:0007669"/>
    <property type="project" value="UniProtKB-UniRule"/>
</dbReference>
<protein>
    <recommendedName>
        <fullName evidence="4 5">Large ribosomal subunit protein uL29</fullName>
    </recommendedName>
</protein>
<keyword evidence="2 5" id="KW-0689">Ribosomal protein</keyword>
<dbReference type="InterPro" id="IPR001854">
    <property type="entry name" value="Ribosomal_uL29"/>
</dbReference>
<dbReference type="SUPFAM" id="SSF46561">
    <property type="entry name" value="Ribosomal protein L29 (L29p)"/>
    <property type="match status" value="1"/>
</dbReference>
<dbReference type="Proteomes" id="UP001221217">
    <property type="component" value="Unassembled WGS sequence"/>
</dbReference>
<dbReference type="NCBIfam" id="TIGR00012">
    <property type="entry name" value="L29"/>
    <property type="match status" value="1"/>
</dbReference>
<gene>
    <name evidence="5 6" type="primary">rpmC</name>
    <name evidence="6" type="ORF">PQJ61_15440</name>
</gene>
<dbReference type="AlphaFoldDB" id="A0AAJ1IF45"/>
<proteinExistence type="inferred from homology"/>
<evidence type="ECO:0000256" key="2">
    <source>
        <dbReference type="ARBA" id="ARBA00022980"/>
    </source>
</evidence>
<comment type="caution">
    <text evidence="6">The sequence shown here is derived from an EMBL/GenBank/DDBJ whole genome shotgun (WGS) entry which is preliminary data.</text>
</comment>
<evidence type="ECO:0000256" key="4">
    <source>
        <dbReference type="ARBA" id="ARBA00035204"/>
    </source>
</evidence>
<sequence>MKDSFNDLTYEELLNKREELKKKHMDSRFSKVLGHVESPIEVRTVRRQITRLNTIIHEYSLGIRKA</sequence>
<dbReference type="Gene3D" id="1.10.287.310">
    <property type="match status" value="1"/>
</dbReference>
<organism evidence="6 7">
    <name type="scientific">Candidatus Thalassospirochaeta sargassi</name>
    <dbReference type="NCBI Taxonomy" id="3119039"/>
    <lineage>
        <taxon>Bacteria</taxon>
        <taxon>Pseudomonadati</taxon>
        <taxon>Spirochaetota</taxon>
        <taxon>Spirochaetia</taxon>
        <taxon>Spirochaetales</taxon>
        <taxon>Spirochaetaceae</taxon>
        <taxon>Candidatus Thalassospirochaeta</taxon>
    </lineage>
</organism>
<evidence type="ECO:0000256" key="3">
    <source>
        <dbReference type="ARBA" id="ARBA00023274"/>
    </source>
</evidence>
<keyword evidence="3 5" id="KW-0687">Ribonucleoprotein</keyword>
<evidence type="ECO:0000313" key="6">
    <source>
        <dbReference type="EMBL" id="MDC7228157.1"/>
    </source>
</evidence>
<dbReference type="InterPro" id="IPR036049">
    <property type="entry name" value="Ribosomal_uL29_sf"/>
</dbReference>
<name>A0AAJ1IF45_9SPIO</name>
<dbReference type="CDD" id="cd00427">
    <property type="entry name" value="Ribosomal_L29_HIP"/>
    <property type="match status" value="1"/>
</dbReference>